<accession>A0A5J4YIJ3</accession>
<dbReference type="Gene3D" id="1.10.3380.30">
    <property type="match status" value="1"/>
</dbReference>
<organism evidence="4 5">
    <name type="scientific">Porphyridium purpureum</name>
    <name type="common">Red alga</name>
    <name type="synonym">Porphyridium cruentum</name>
    <dbReference type="NCBI Taxonomy" id="35688"/>
    <lineage>
        <taxon>Eukaryota</taxon>
        <taxon>Rhodophyta</taxon>
        <taxon>Bangiophyceae</taxon>
        <taxon>Porphyridiales</taxon>
        <taxon>Porphyridiaceae</taxon>
        <taxon>Porphyridium</taxon>
    </lineage>
</organism>
<dbReference type="AlphaFoldDB" id="A0A5J4YIJ3"/>
<evidence type="ECO:0000259" key="3">
    <source>
        <dbReference type="SMART" id="SM01142"/>
    </source>
</evidence>
<evidence type="ECO:0000256" key="2">
    <source>
        <dbReference type="SAM" id="MobiDB-lite"/>
    </source>
</evidence>
<dbReference type="SMART" id="SM01142">
    <property type="entry name" value="DSHCT"/>
    <property type="match status" value="1"/>
</dbReference>
<feature type="compositionally biased region" description="Low complexity" evidence="2">
    <location>
        <begin position="71"/>
        <end position="91"/>
    </location>
</feature>
<comment type="caution">
    <text evidence="4">The sequence shown here is derived from an EMBL/GenBank/DDBJ whole genome shotgun (WGS) entry which is preliminary data.</text>
</comment>
<sequence>MGTWAYVGAHFGQHEATCQMTSDAFESACRRACAYRRIWSARKSSRSFPSAPHGWSLRTRTHANGPIYAQTSSSSSSSSSSSTTTAAANASTSSYVVRNKAHLEDAMQERDRLDAISASESNRRDEHVQNVADVLIEAAHRQESVSLLYVVRERDRIRALDACILDLVTKQQSAEPGSTLQIVLCCRSRTAAVQNYIRFATRLRPEYVALETGDVCISAELTEPAENCSMQITFTRPEALLYTLRNADAIADASEYWSSTVYILDHLTGPKGLASFHWEEIMSTLSAVPHYAQCSVCNIVAPLNACDREILPRWMTLVLERPTVVVDESSLQQSQDAETRCEWYAWNSVEEEAVPMRFTGSECVPSPEAFRIIGSADLEFADLAQPEYSEIARVLVGELERARTRRAENKAESSCVLPAIVYVHGRGEAELAGSALMATSHLFEKQFVNGTNIRVEAVTAQAEHLMKEQGGCDCSDTDEIFLRIMEAGIAVHHSGIPPVLRQLALSLFAQGIVSVLIFDVSQGDVELSALPVTANTVFVWADQMTVSASHALAPGRVLAHLVESKARERVLVLWNDPSVSERDMAALIGQWQTAKTNEAQSLFSGGMLRTTSSLMMAARRHGLAQASHSESRKSYGAFALRSELVPLELHRRELTVSLREMAEEVRSLDLKAAVEYEALKMQAERCAVGCAELIGLDSGLQASRTNELLSYSPPGVVLSVFAERHEDQEEPVPVLTPAAVDDMLKKNEVDQIARLYAQALRKQDTELYCFLGLVQPEGGTEKLACCVSPQGSFVLLDCKYIQSVKASEKRVQEADQLSIPAFEFFDYSDKSGIWLYMGVTDEDDLDSISYVCEQLVQLERAARVHGTNGNTDSVSDSLSRPVQEEIEALANLGREMKRNPFHLKPEKLGRIKALRQKVGQLRVELKQIHRSLESLLRRMNAHVEEMSTGPDYEDLEIPGWEVIVHEDSGRTIDPERKAALEEHFPRLLTPERRPEDLLSTFRDLRLLSAEDEPNSGLSLTGLGELVTKMSIRRPLWVALCLFSCSMRELSSDVLVACLASIISEVKADVVDERDVDGISGDHGCIDQCVETRDDLLRFAKARLHRFPRSSVLMDLYGSIDTRYGRPALAWAGQKPWNEVLSTMQDTEPGDIADNMQQVRTLLRQLQDRRLLPFIDDAWRSVFRDAEQAIARFPVDETYFISQIVREMRQMPTVEPEIGQAVELSE</sequence>
<dbReference type="InterPro" id="IPR012961">
    <property type="entry name" value="Ski2/MTR4_C"/>
</dbReference>
<feature type="coiled-coil region" evidence="1">
    <location>
        <begin position="911"/>
        <end position="945"/>
    </location>
</feature>
<dbReference type="EMBL" id="VRMN01000016">
    <property type="protein sequence ID" value="KAA8491058.1"/>
    <property type="molecule type" value="Genomic_DNA"/>
</dbReference>
<evidence type="ECO:0000313" key="5">
    <source>
        <dbReference type="Proteomes" id="UP000324585"/>
    </source>
</evidence>
<feature type="domain" description="ATP-dependent RNA helicase Ski2/MTR4 C-terminal" evidence="3">
    <location>
        <begin position="1014"/>
        <end position="1194"/>
    </location>
</feature>
<dbReference type="Gene3D" id="3.40.50.300">
    <property type="entry name" value="P-loop containing nucleotide triphosphate hydrolases"/>
    <property type="match status" value="1"/>
</dbReference>
<dbReference type="Pfam" id="PF08148">
    <property type="entry name" value="DSHCT"/>
    <property type="match status" value="1"/>
</dbReference>
<evidence type="ECO:0000313" key="4">
    <source>
        <dbReference type="EMBL" id="KAA8491058.1"/>
    </source>
</evidence>
<proteinExistence type="predicted"/>
<dbReference type="InterPro" id="IPR027417">
    <property type="entry name" value="P-loop_NTPase"/>
</dbReference>
<evidence type="ECO:0000256" key="1">
    <source>
        <dbReference type="SAM" id="Coils"/>
    </source>
</evidence>
<protein>
    <recommendedName>
        <fullName evidence="3">ATP-dependent RNA helicase Ski2/MTR4 C-terminal domain-containing protein</fullName>
    </recommendedName>
</protein>
<reference evidence="5" key="1">
    <citation type="journal article" date="2019" name="Nat. Commun.">
        <title>Expansion of phycobilisome linker gene families in mesophilic red algae.</title>
        <authorList>
            <person name="Lee J."/>
            <person name="Kim D."/>
            <person name="Bhattacharya D."/>
            <person name="Yoon H.S."/>
        </authorList>
    </citation>
    <scope>NUCLEOTIDE SEQUENCE [LARGE SCALE GENOMIC DNA]</scope>
    <source>
        <strain evidence="5">CCMP 1328</strain>
    </source>
</reference>
<keyword evidence="1" id="KW-0175">Coiled coil</keyword>
<dbReference type="Proteomes" id="UP000324585">
    <property type="component" value="Unassembled WGS sequence"/>
</dbReference>
<name>A0A5J4YIJ3_PORPP</name>
<feature type="region of interest" description="Disordered" evidence="2">
    <location>
        <begin position="66"/>
        <end position="91"/>
    </location>
</feature>
<keyword evidence="5" id="KW-1185">Reference proteome</keyword>
<gene>
    <name evidence="4" type="ORF">FVE85_4475</name>
</gene>